<sequence length="52" mass="5319">MSAPRVIAELVVTGIKVLGKATAAAGQQAIRKEWTISACLGHITTSVKGDAV</sequence>
<evidence type="ECO:0000313" key="2">
    <source>
        <dbReference type="Proteomes" id="UP000053800"/>
    </source>
</evidence>
<dbReference type="Proteomes" id="UP000053800">
    <property type="component" value="Unassembled WGS sequence"/>
</dbReference>
<accession>A0ABR5BHL4</accession>
<organism evidence="1 2">
    <name type="scientific">Cryptococcus bacillisporus CA1873</name>
    <dbReference type="NCBI Taxonomy" id="1296111"/>
    <lineage>
        <taxon>Eukaryota</taxon>
        <taxon>Fungi</taxon>
        <taxon>Dikarya</taxon>
        <taxon>Basidiomycota</taxon>
        <taxon>Agaricomycotina</taxon>
        <taxon>Tremellomycetes</taxon>
        <taxon>Tremellales</taxon>
        <taxon>Cryptococcaceae</taxon>
        <taxon>Cryptococcus</taxon>
        <taxon>Cryptococcus gattii species complex</taxon>
    </lineage>
</organism>
<protein>
    <submittedName>
        <fullName evidence="1">Uncharacterized protein</fullName>
    </submittedName>
</protein>
<proteinExistence type="predicted"/>
<name>A0ABR5BHL4_CRYGA</name>
<dbReference type="EMBL" id="KN848891">
    <property type="protein sequence ID" value="KIR68333.1"/>
    <property type="molecule type" value="Genomic_DNA"/>
</dbReference>
<gene>
    <name evidence="1" type="ORF">I314_01834</name>
</gene>
<keyword evidence="2" id="KW-1185">Reference proteome</keyword>
<evidence type="ECO:0000313" key="1">
    <source>
        <dbReference type="EMBL" id="KIR68333.1"/>
    </source>
</evidence>
<reference evidence="1 2" key="1">
    <citation type="submission" date="2015-01" db="EMBL/GenBank/DDBJ databases">
        <title>The Genome Sequence of Cryptococcus gattii CA1873.</title>
        <authorList>
            <consortium name="The Broad Institute Genomics Platform"/>
            <person name="Cuomo C."/>
            <person name="Litvintseva A."/>
            <person name="Chen Y."/>
            <person name="Heitman J."/>
            <person name="Sun S."/>
            <person name="Springer D."/>
            <person name="Dromer F."/>
            <person name="Young S."/>
            <person name="Zeng Q."/>
            <person name="Gargeya S."/>
            <person name="Abouelleil A."/>
            <person name="Alvarado L."/>
            <person name="Chapman S.B."/>
            <person name="Gainer-Dewar J."/>
            <person name="Goldberg J."/>
            <person name="Griggs A."/>
            <person name="Gujja S."/>
            <person name="Hansen M."/>
            <person name="Howarth C."/>
            <person name="Imamovic A."/>
            <person name="Larimer J."/>
            <person name="Murphy C."/>
            <person name="Naylor J."/>
            <person name="Pearson M."/>
            <person name="Priest M."/>
            <person name="Roberts A."/>
            <person name="Saif S."/>
            <person name="Shea T."/>
            <person name="Sykes S."/>
            <person name="Wortman J."/>
            <person name="Nusbaum C."/>
            <person name="Birren B."/>
        </authorList>
    </citation>
    <scope>NUCLEOTIDE SEQUENCE [LARGE SCALE GENOMIC DNA]</scope>
    <source>
        <strain evidence="1 2">CA1873</strain>
    </source>
</reference>